<comment type="caution">
    <text evidence="1">The sequence shown here is derived from an EMBL/GenBank/DDBJ whole genome shotgun (WGS) entry which is preliminary data.</text>
</comment>
<organism evidence="1 2">
    <name type="scientific">Pristionchus entomophagus</name>
    <dbReference type="NCBI Taxonomy" id="358040"/>
    <lineage>
        <taxon>Eukaryota</taxon>
        <taxon>Metazoa</taxon>
        <taxon>Ecdysozoa</taxon>
        <taxon>Nematoda</taxon>
        <taxon>Chromadorea</taxon>
        <taxon>Rhabditida</taxon>
        <taxon>Rhabditina</taxon>
        <taxon>Diplogasteromorpha</taxon>
        <taxon>Diplogasteroidea</taxon>
        <taxon>Neodiplogasteridae</taxon>
        <taxon>Pristionchus</taxon>
    </lineage>
</organism>
<proteinExistence type="predicted"/>
<feature type="non-terminal residue" evidence="1">
    <location>
        <position position="1"/>
    </location>
</feature>
<dbReference type="Proteomes" id="UP001432027">
    <property type="component" value="Unassembled WGS sequence"/>
</dbReference>
<protein>
    <submittedName>
        <fullName evidence="1">Uncharacterized protein</fullName>
    </submittedName>
</protein>
<evidence type="ECO:0000313" key="1">
    <source>
        <dbReference type="EMBL" id="GMT04150.1"/>
    </source>
</evidence>
<keyword evidence="2" id="KW-1185">Reference proteome</keyword>
<feature type="non-terminal residue" evidence="1">
    <location>
        <position position="70"/>
    </location>
</feature>
<gene>
    <name evidence="1" type="ORF">PENTCL1PPCAC_26324</name>
</gene>
<dbReference type="AlphaFoldDB" id="A0AAV5UCW7"/>
<reference evidence="1" key="1">
    <citation type="submission" date="2023-10" db="EMBL/GenBank/DDBJ databases">
        <title>Genome assembly of Pristionchus species.</title>
        <authorList>
            <person name="Yoshida K."/>
            <person name="Sommer R.J."/>
        </authorList>
    </citation>
    <scope>NUCLEOTIDE SEQUENCE</scope>
    <source>
        <strain evidence="1">RS0144</strain>
    </source>
</reference>
<evidence type="ECO:0000313" key="2">
    <source>
        <dbReference type="Proteomes" id="UP001432027"/>
    </source>
</evidence>
<sequence length="70" mass="7655">GIDGHLNHGNIHSRPILQISSVSLLLWTSIRSTLICIADSSRSGFELLGDLVHHQNVVIDIIVEFSGKSH</sequence>
<name>A0AAV5UCW7_9BILA</name>
<accession>A0AAV5UCW7</accession>
<dbReference type="EMBL" id="BTSX01000006">
    <property type="protein sequence ID" value="GMT04150.1"/>
    <property type="molecule type" value="Genomic_DNA"/>
</dbReference>